<evidence type="ECO:0000313" key="4">
    <source>
        <dbReference type="Proteomes" id="UP000696485"/>
    </source>
</evidence>
<comment type="caution">
    <text evidence="3">The sequence shown here is derived from an EMBL/GenBank/DDBJ whole genome shotgun (WGS) entry which is preliminary data.</text>
</comment>
<reference evidence="3" key="1">
    <citation type="journal article" date="2020" name="Fungal Divers.">
        <title>Resolving the Mortierellaceae phylogeny through synthesis of multi-gene phylogenetics and phylogenomics.</title>
        <authorList>
            <person name="Vandepol N."/>
            <person name="Liber J."/>
            <person name="Desiro A."/>
            <person name="Na H."/>
            <person name="Kennedy M."/>
            <person name="Barry K."/>
            <person name="Grigoriev I.V."/>
            <person name="Miller A.N."/>
            <person name="O'Donnell K."/>
            <person name="Stajich J.E."/>
            <person name="Bonito G."/>
        </authorList>
    </citation>
    <scope>NUCLEOTIDE SEQUENCE</scope>
    <source>
        <strain evidence="3">NVP1</strain>
    </source>
</reference>
<dbReference type="PROSITE" id="PS50238">
    <property type="entry name" value="RHOGAP"/>
    <property type="match status" value="1"/>
</dbReference>
<dbReference type="AlphaFoldDB" id="A0A9P5SPF3"/>
<feature type="compositionally biased region" description="Basic and acidic residues" evidence="1">
    <location>
        <begin position="679"/>
        <end position="693"/>
    </location>
</feature>
<protein>
    <recommendedName>
        <fullName evidence="2">Rho-GAP domain-containing protein</fullName>
    </recommendedName>
</protein>
<feature type="compositionally biased region" description="Low complexity" evidence="1">
    <location>
        <begin position="188"/>
        <end position="204"/>
    </location>
</feature>
<dbReference type="PANTHER" id="PTHR12783:SF5">
    <property type="entry name" value="RALA-BINDING PROTEIN 1"/>
    <property type="match status" value="1"/>
</dbReference>
<dbReference type="GO" id="GO:0031267">
    <property type="term" value="F:small GTPase binding"/>
    <property type="evidence" value="ECO:0007669"/>
    <property type="project" value="InterPro"/>
</dbReference>
<feature type="compositionally biased region" description="Low complexity" evidence="1">
    <location>
        <begin position="709"/>
        <end position="722"/>
    </location>
</feature>
<dbReference type="EMBL" id="JAAAUY010000106">
    <property type="protein sequence ID" value="KAF9335303.1"/>
    <property type="molecule type" value="Genomic_DNA"/>
</dbReference>
<feature type="compositionally biased region" description="Polar residues" evidence="1">
    <location>
        <begin position="101"/>
        <end position="111"/>
    </location>
</feature>
<sequence>MAEGDFKEPPPKPTRIRTATLTSAGGPTTPGSSNDRHSGNNSPITKVPIPPRSNPIGSDEVFERRERFSGSNTDKGAQLDPASWKDLLRDPGTRLKPAIPQSPSNTTSGITSPVKLAPVAPPRSSPGPTPPPKPKRISLAPQPMAKPVSLQSTPLQPRSDPVAQPTATPSSLPSMVASQSPSRPTNFSSLSRSTELPSTTLLLSEGASLPISPIRPSFASQNGTIRSHSAQPGHERRVDSVFTTSTPPSTSATTLFGTRSRLRSTSDTKTSPFVATAVPQSSRTFNSGSKGFHQAGSPSYGSSQSPTSDSEDYSDENQTTLTASLHKIQALAHEQTGRMKQINYSEKKADLTEAVYEKSSQWRARGAEWGGIAKKAWEERGGMGGIAGGIADRWKRKADGISEGGQDLSRSESSEPIFGLPLQDAVRISRISPSVGVPAVVTRCIEYLDIMGVEEVGLYRVPGSTSNVARLKTMFDHGLDYDFLQKGHEPQNPHDVATLLKLYLRELPAPIIPSETMPTFSNIDFTAPQQQFHKLKESLGLIPLENYILLGTLCRHLSNLADYESCTKMNISNLGLIFCPTLQIGSVLFKNLLGGDGDDEERARRLKIVWDDLDRKQEELENLEMIKEFEMGLLVVDSHLPNTSITANNVSSNNNHSNFGKSNHDGNNSAHSCTSRSQEWNRNEDRDRDRDRDDWEDVAQDVLIDFGSRPRSSDSTSRSSPPYNSLGNPYRAAGHQREPGKMSVQPIPDLYDELMSKEINEATNTPLIDFGDGDGNTTGDQEKWRRHAREPAINKRDNHSGPRIGGHSRWKY</sequence>
<proteinExistence type="predicted"/>
<feature type="region of interest" description="Disordered" evidence="1">
    <location>
        <begin position="646"/>
        <end position="742"/>
    </location>
</feature>
<feature type="compositionally biased region" description="Polar residues" evidence="1">
    <location>
        <begin position="659"/>
        <end position="678"/>
    </location>
</feature>
<accession>A0A9P5SPF3</accession>
<feature type="compositionally biased region" description="Low complexity" evidence="1">
    <location>
        <begin position="296"/>
        <end position="308"/>
    </location>
</feature>
<evidence type="ECO:0000259" key="2">
    <source>
        <dbReference type="PROSITE" id="PS50238"/>
    </source>
</evidence>
<dbReference type="PANTHER" id="PTHR12783">
    <property type="entry name" value="RALA BINDING PROTEIN 1 RALBP1"/>
    <property type="match status" value="1"/>
</dbReference>
<feature type="compositionally biased region" description="Polar residues" evidence="1">
    <location>
        <begin position="218"/>
        <end position="230"/>
    </location>
</feature>
<feature type="region of interest" description="Disordered" evidence="1">
    <location>
        <begin position="1"/>
        <end position="318"/>
    </location>
</feature>
<evidence type="ECO:0000313" key="3">
    <source>
        <dbReference type="EMBL" id="KAF9335303.1"/>
    </source>
</evidence>
<dbReference type="InterPro" id="IPR039767">
    <property type="entry name" value="RALBP1"/>
</dbReference>
<feature type="domain" description="Rho-GAP" evidence="2">
    <location>
        <begin position="420"/>
        <end position="617"/>
    </location>
</feature>
<dbReference type="GO" id="GO:0007264">
    <property type="term" value="P:small GTPase-mediated signal transduction"/>
    <property type="evidence" value="ECO:0007669"/>
    <property type="project" value="InterPro"/>
</dbReference>
<dbReference type="Pfam" id="PF00620">
    <property type="entry name" value="RhoGAP"/>
    <property type="match status" value="1"/>
</dbReference>
<dbReference type="SUPFAM" id="SSF48350">
    <property type="entry name" value="GTPase activation domain, GAP"/>
    <property type="match status" value="1"/>
</dbReference>
<dbReference type="GO" id="GO:0005096">
    <property type="term" value="F:GTPase activator activity"/>
    <property type="evidence" value="ECO:0007669"/>
    <property type="project" value="InterPro"/>
</dbReference>
<keyword evidence="4" id="KW-1185">Reference proteome</keyword>
<dbReference type="SMART" id="SM00324">
    <property type="entry name" value="RhoGAP"/>
    <property type="match status" value="1"/>
</dbReference>
<feature type="compositionally biased region" description="Basic and acidic residues" evidence="1">
    <location>
        <begin position="1"/>
        <end position="10"/>
    </location>
</feature>
<name>A0A9P5SPF3_9FUNG</name>
<dbReference type="InterPro" id="IPR000198">
    <property type="entry name" value="RhoGAP_dom"/>
</dbReference>
<feature type="compositionally biased region" description="Low complexity" evidence="1">
    <location>
        <begin position="243"/>
        <end position="254"/>
    </location>
</feature>
<feature type="compositionally biased region" description="Polar residues" evidence="1">
    <location>
        <begin position="165"/>
        <end position="187"/>
    </location>
</feature>
<organism evidence="3 4">
    <name type="scientific">Podila minutissima</name>
    <dbReference type="NCBI Taxonomy" id="64525"/>
    <lineage>
        <taxon>Eukaryota</taxon>
        <taxon>Fungi</taxon>
        <taxon>Fungi incertae sedis</taxon>
        <taxon>Mucoromycota</taxon>
        <taxon>Mortierellomycotina</taxon>
        <taxon>Mortierellomycetes</taxon>
        <taxon>Mortierellales</taxon>
        <taxon>Mortierellaceae</taxon>
        <taxon>Podila</taxon>
    </lineage>
</organism>
<dbReference type="InterPro" id="IPR008936">
    <property type="entry name" value="Rho_GTPase_activation_prot"/>
</dbReference>
<feature type="compositionally biased region" description="Low complexity" evidence="1">
    <location>
        <begin position="646"/>
        <end position="658"/>
    </location>
</feature>
<feature type="compositionally biased region" description="Polar residues" evidence="1">
    <location>
        <begin position="263"/>
        <end position="289"/>
    </location>
</feature>
<feature type="compositionally biased region" description="Pro residues" evidence="1">
    <location>
        <begin position="119"/>
        <end position="132"/>
    </location>
</feature>
<dbReference type="Proteomes" id="UP000696485">
    <property type="component" value="Unassembled WGS sequence"/>
</dbReference>
<gene>
    <name evidence="3" type="ORF">BG006_000370</name>
</gene>
<feature type="compositionally biased region" description="Basic and acidic residues" evidence="1">
    <location>
        <begin position="789"/>
        <end position="800"/>
    </location>
</feature>
<feature type="compositionally biased region" description="Polar residues" evidence="1">
    <location>
        <begin position="17"/>
        <end position="44"/>
    </location>
</feature>
<feature type="region of interest" description="Disordered" evidence="1">
    <location>
        <begin position="763"/>
        <end position="812"/>
    </location>
</feature>
<dbReference type="Gene3D" id="1.10.555.10">
    <property type="entry name" value="Rho GTPase activation protein"/>
    <property type="match status" value="1"/>
</dbReference>
<evidence type="ECO:0000256" key="1">
    <source>
        <dbReference type="SAM" id="MobiDB-lite"/>
    </source>
</evidence>